<reference evidence="8" key="1">
    <citation type="journal article" date="2021" name="PeerJ">
        <title>Extensive microbial diversity within the chicken gut microbiome revealed by metagenomics and culture.</title>
        <authorList>
            <person name="Gilroy R."/>
            <person name="Ravi A."/>
            <person name="Getino M."/>
            <person name="Pursley I."/>
            <person name="Horton D.L."/>
            <person name="Alikhan N.F."/>
            <person name="Baker D."/>
            <person name="Gharbi K."/>
            <person name="Hall N."/>
            <person name="Watson M."/>
            <person name="Adriaenssens E.M."/>
            <person name="Foster-Nyarko E."/>
            <person name="Jarju S."/>
            <person name="Secka A."/>
            <person name="Antonio M."/>
            <person name="Oren A."/>
            <person name="Chaudhuri R.R."/>
            <person name="La Ragione R."/>
            <person name="Hildebrand F."/>
            <person name="Pallen M.J."/>
        </authorList>
    </citation>
    <scope>NUCLEOTIDE SEQUENCE</scope>
    <source>
        <strain evidence="8">9264</strain>
    </source>
</reference>
<feature type="transmembrane region" description="Helical" evidence="7">
    <location>
        <begin position="127"/>
        <end position="149"/>
    </location>
</feature>
<evidence type="ECO:0000256" key="4">
    <source>
        <dbReference type="ARBA" id="ARBA00022692"/>
    </source>
</evidence>
<dbReference type="GO" id="GO:0009055">
    <property type="term" value="F:electron transfer activity"/>
    <property type="evidence" value="ECO:0007669"/>
    <property type="project" value="TreeGrafter"/>
</dbReference>
<comment type="subcellular location">
    <subcellularLocation>
        <location evidence="1">Cell membrane</location>
        <topology evidence="1">Multi-pass membrane protein</topology>
    </subcellularLocation>
</comment>
<gene>
    <name evidence="8" type="ORF">H9906_07510</name>
</gene>
<feature type="transmembrane region" description="Helical" evidence="7">
    <location>
        <begin position="97"/>
        <end position="115"/>
    </location>
</feature>
<sequence length="349" mass="38407">MIESLANAVGLEASNPQFWLPLLFLALLVVVVLAGMLLDGFDLGVGSLSLVAPEKLQPRMLSLLNPWRDANEYWLLLALTLFACAFPNAWGAILSELYLPLMGLGLGVMLRMASYELRLRSPDTLQHFWLVAFGVGSLITAFVHGVLLAKIVSGFATGVGYFWFAVFMGCCAMAGYMLLGASWLIMREAGELRARAVRWASRSIRWFAAGVIGASVVLALANPGILLKWSEGINRWWLLMLWAGVLASFISIEICLQRMINSSYRTTALPFVLTVFVLIVVLSGLVYSFFPFLVLDELTVWDGAASQAVLWNLIAILSVCLPVLVLFNVRVYWGMVGLSKPPLPPRFKG</sequence>
<dbReference type="InterPro" id="IPR003317">
    <property type="entry name" value="Cyt-d_oxidase_su2"/>
</dbReference>
<dbReference type="EMBL" id="DWUQ01000153">
    <property type="protein sequence ID" value="HJD44856.1"/>
    <property type="molecule type" value="Genomic_DNA"/>
</dbReference>
<feature type="transmembrane region" description="Helical" evidence="7">
    <location>
        <begin position="161"/>
        <end position="185"/>
    </location>
</feature>
<keyword evidence="6 7" id="KW-0472">Membrane</keyword>
<accession>A0A9D2RLJ4</accession>
<keyword evidence="4 7" id="KW-0812">Transmembrane</keyword>
<dbReference type="GO" id="GO:0016682">
    <property type="term" value="F:oxidoreductase activity, acting on diphenols and related substances as donors, oxygen as acceptor"/>
    <property type="evidence" value="ECO:0007669"/>
    <property type="project" value="TreeGrafter"/>
</dbReference>
<dbReference type="GO" id="GO:0019646">
    <property type="term" value="P:aerobic electron transport chain"/>
    <property type="evidence" value="ECO:0007669"/>
    <property type="project" value="TreeGrafter"/>
</dbReference>
<feature type="transmembrane region" description="Helical" evidence="7">
    <location>
        <begin position="268"/>
        <end position="290"/>
    </location>
</feature>
<keyword evidence="3" id="KW-1003">Cell membrane</keyword>
<comment type="similarity">
    <text evidence="2">Belongs to the cytochrome ubiquinol oxidase subunit 2 family.</text>
</comment>
<evidence type="ECO:0000256" key="7">
    <source>
        <dbReference type="SAM" id="Phobius"/>
    </source>
</evidence>
<dbReference type="GO" id="GO:0070069">
    <property type="term" value="C:cytochrome complex"/>
    <property type="evidence" value="ECO:0007669"/>
    <property type="project" value="TreeGrafter"/>
</dbReference>
<evidence type="ECO:0000256" key="1">
    <source>
        <dbReference type="ARBA" id="ARBA00004651"/>
    </source>
</evidence>
<organism evidence="8 9">
    <name type="scientific">Candidatus Paenalcaligenes intestinipullorum</name>
    <dbReference type="NCBI Taxonomy" id="2838718"/>
    <lineage>
        <taxon>Bacteria</taxon>
        <taxon>Pseudomonadati</taxon>
        <taxon>Pseudomonadota</taxon>
        <taxon>Betaproteobacteria</taxon>
        <taxon>Burkholderiales</taxon>
        <taxon>Alcaligenaceae</taxon>
        <taxon>Paenalcaligenes</taxon>
    </lineage>
</organism>
<evidence type="ECO:0000256" key="3">
    <source>
        <dbReference type="ARBA" id="ARBA00022475"/>
    </source>
</evidence>
<feature type="transmembrane region" description="Helical" evidence="7">
    <location>
        <begin position="20"/>
        <end position="52"/>
    </location>
</feature>
<evidence type="ECO:0000256" key="6">
    <source>
        <dbReference type="ARBA" id="ARBA00023136"/>
    </source>
</evidence>
<dbReference type="PANTHER" id="PTHR43141:SF4">
    <property type="entry name" value="CYTOCHROME BD2 SUBUNIT II"/>
    <property type="match status" value="1"/>
</dbReference>
<evidence type="ECO:0000256" key="2">
    <source>
        <dbReference type="ARBA" id="ARBA00007543"/>
    </source>
</evidence>
<feature type="transmembrane region" description="Helical" evidence="7">
    <location>
        <begin position="206"/>
        <end position="225"/>
    </location>
</feature>
<evidence type="ECO:0000313" key="9">
    <source>
        <dbReference type="Proteomes" id="UP000823889"/>
    </source>
</evidence>
<dbReference type="GO" id="GO:0005886">
    <property type="term" value="C:plasma membrane"/>
    <property type="evidence" value="ECO:0007669"/>
    <property type="project" value="UniProtKB-SubCell"/>
</dbReference>
<protein>
    <submittedName>
        <fullName evidence="8">Cytochrome d ubiquinol oxidase subunit II</fullName>
    </submittedName>
</protein>
<evidence type="ECO:0000256" key="5">
    <source>
        <dbReference type="ARBA" id="ARBA00022989"/>
    </source>
</evidence>
<dbReference type="PANTHER" id="PTHR43141">
    <property type="entry name" value="CYTOCHROME BD2 SUBUNIT II"/>
    <property type="match status" value="1"/>
</dbReference>
<dbReference type="AlphaFoldDB" id="A0A9D2RLJ4"/>
<comment type="caution">
    <text evidence="8">The sequence shown here is derived from an EMBL/GenBank/DDBJ whole genome shotgun (WGS) entry which is preliminary data.</text>
</comment>
<dbReference type="Pfam" id="PF02322">
    <property type="entry name" value="Cyt_bd_oxida_II"/>
    <property type="match status" value="1"/>
</dbReference>
<name>A0A9D2RLJ4_9BURK</name>
<proteinExistence type="inferred from homology"/>
<reference evidence="8" key="2">
    <citation type="submission" date="2021-04" db="EMBL/GenBank/DDBJ databases">
        <authorList>
            <person name="Gilroy R."/>
        </authorList>
    </citation>
    <scope>NUCLEOTIDE SEQUENCE</scope>
    <source>
        <strain evidence="8">9264</strain>
    </source>
</reference>
<feature type="transmembrane region" description="Helical" evidence="7">
    <location>
        <begin position="310"/>
        <end position="333"/>
    </location>
</feature>
<feature type="transmembrane region" description="Helical" evidence="7">
    <location>
        <begin position="237"/>
        <end position="256"/>
    </location>
</feature>
<evidence type="ECO:0000313" key="8">
    <source>
        <dbReference type="EMBL" id="HJD44856.1"/>
    </source>
</evidence>
<feature type="transmembrane region" description="Helical" evidence="7">
    <location>
        <begin position="73"/>
        <end position="91"/>
    </location>
</feature>
<keyword evidence="5 7" id="KW-1133">Transmembrane helix</keyword>
<dbReference type="Proteomes" id="UP000823889">
    <property type="component" value="Unassembled WGS sequence"/>
</dbReference>